<reference evidence="1" key="1">
    <citation type="journal article" date="2017" name="Nature">
        <title>The sunflower genome provides insights into oil metabolism, flowering and Asterid evolution.</title>
        <authorList>
            <person name="Badouin H."/>
            <person name="Gouzy J."/>
            <person name="Grassa C.J."/>
            <person name="Murat F."/>
            <person name="Staton S.E."/>
            <person name="Cottret L."/>
            <person name="Lelandais-Briere C."/>
            <person name="Owens G.L."/>
            <person name="Carrere S."/>
            <person name="Mayjonade B."/>
            <person name="Legrand L."/>
            <person name="Gill N."/>
            <person name="Kane N.C."/>
            <person name="Bowers J.E."/>
            <person name="Hubner S."/>
            <person name="Bellec A."/>
            <person name="Berard A."/>
            <person name="Berges H."/>
            <person name="Blanchet N."/>
            <person name="Boniface M.C."/>
            <person name="Brunel D."/>
            <person name="Catrice O."/>
            <person name="Chaidir N."/>
            <person name="Claudel C."/>
            <person name="Donnadieu C."/>
            <person name="Faraut T."/>
            <person name="Fievet G."/>
            <person name="Helmstetter N."/>
            <person name="King M."/>
            <person name="Knapp S.J."/>
            <person name="Lai Z."/>
            <person name="Le Paslier M.C."/>
            <person name="Lippi Y."/>
            <person name="Lorenzon L."/>
            <person name="Mandel J.R."/>
            <person name="Marage G."/>
            <person name="Marchand G."/>
            <person name="Marquand E."/>
            <person name="Bret-Mestries E."/>
            <person name="Morien E."/>
            <person name="Nambeesan S."/>
            <person name="Nguyen T."/>
            <person name="Pegot-Espagnet P."/>
            <person name="Pouilly N."/>
            <person name="Raftis F."/>
            <person name="Sallet E."/>
            <person name="Schiex T."/>
            <person name="Thomas J."/>
            <person name="Vandecasteele C."/>
            <person name="Vares D."/>
            <person name="Vear F."/>
            <person name="Vautrin S."/>
            <person name="Crespi M."/>
            <person name="Mangin B."/>
            <person name="Burke J.M."/>
            <person name="Salse J."/>
            <person name="Munos S."/>
            <person name="Vincourt P."/>
            <person name="Rieseberg L.H."/>
            <person name="Langlade N.B."/>
        </authorList>
    </citation>
    <scope>NUCLEOTIDE SEQUENCE</scope>
    <source>
        <tissue evidence="1">Leaves</tissue>
    </source>
</reference>
<accession>A0A9K3NML0</accession>
<comment type="caution">
    <text evidence="1">The sequence shown here is derived from an EMBL/GenBank/DDBJ whole genome shotgun (WGS) entry which is preliminary data.</text>
</comment>
<name>A0A9K3NML0_HELAN</name>
<organism evidence="1 2">
    <name type="scientific">Helianthus annuus</name>
    <name type="common">Common sunflower</name>
    <dbReference type="NCBI Taxonomy" id="4232"/>
    <lineage>
        <taxon>Eukaryota</taxon>
        <taxon>Viridiplantae</taxon>
        <taxon>Streptophyta</taxon>
        <taxon>Embryophyta</taxon>
        <taxon>Tracheophyta</taxon>
        <taxon>Spermatophyta</taxon>
        <taxon>Magnoliopsida</taxon>
        <taxon>eudicotyledons</taxon>
        <taxon>Gunneridae</taxon>
        <taxon>Pentapetalae</taxon>
        <taxon>asterids</taxon>
        <taxon>campanulids</taxon>
        <taxon>Asterales</taxon>
        <taxon>Asteraceae</taxon>
        <taxon>Asteroideae</taxon>
        <taxon>Heliantheae alliance</taxon>
        <taxon>Heliantheae</taxon>
        <taxon>Helianthus</taxon>
    </lineage>
</organism>
<protein>
    <recommendedName>
        <fullName evidence="3">Essential protein Yae1</fullName>
    </recommendedName>
</protein>
<dbReference type="Proteomes" id="UP000215914">
    <property type="component" value="Unassembled WGS sequence"/>
</dbReference>
<dbReference type="EMBL" id="MNCJ02000320">
    <property type="protein sequence ID" value="KAF5805819.1"/>
    <property type="molecule type" value="Genomic_DNA"/>
</dbReference>
<proteinExistence type="predicted"/>
<evidence type="ECO:0000313" key="1">
    <source>
        <dbReference type="EMBL" id="KAF5805819.1"/>
    </source>
</evidence>
<sequence>MFELGEAAYNSGRKEGYAEGRAAAANNVKDYHFELYKEDCIAAYATKRREYEFLEFGIVKAVGKLSRKADVETLKKALGDEDVDAGGAGTSHQG</sequence>
<reference evidence="1" key="2">
    <citation type="submission" date="2020-06" db="EMBL/GenBank/DDBJ databases">
        <title>Helianthus annuus Genome sequencing and assembly Release 2.</title>
        <authorList>
            <person name="Gouzy J."/>
            <person name="Langlade N."/>
            <person name="Munos S."/>
        </authorList>
    </citation>
    <scope>NUCLEOTIDE SEQUENCE</scope>
    <source>
        <tissue evidence="1">Leaves</tissue>
    </source>
</reference>
<gene>
    <name evidence="1" type="ORF">HanXRQr2_Chr05g0213951</name>
</gene>
<evidence type="ECO:0000313" key="2">
    <source>
        <dbReference type="Proteomes" id="UP000215914"/>
    </source>
</evidence>
<keyword evidence="2" id="KW-1185">Reference proteome</keyword>
<dbReference type="Gramene" id="mRNA:HanXRQr2_Chr05g0213951">
    <property type="protein sequence ID" value="CDS:HanXRQr2_Chr05g0213951.1"/>
    <property type="gene ID" value="HanXRQr2_Chr05g0213951"/>
</dbReference>
<evidence type="ECO:0008006" key="3">
    <source>
        <dbReference type="Google" id="ProtNLM"/>
    </source>
</evidence>
<dbReference type="AlphaFoldDB" id="A0A9K3NML0"/>